<dbReference type="Gene3D" id="1.10.8.10">
    <property type="entry name" value="DNA helicase RuvA subunit, C-terminal domain"/>
    <property type="match status" value="1"/>
</dbReference>
<evidence type="ECO:0000256" key="3">
    <source>
        <dbReference type="ARBA" id="ARBA00022691"/>
    </source>
</evidence>
<dbReference type="EC" id="2.1.1.297" evidence="5"/>
<organism evidence="8 9">
    <name type="scientific">Halioglobus japonicus</name>
    <dbReference type="NCBI Taxonomy" id="930805"/>
    <lineage>
        <taxon>Bacteria</taxon>
        <taxon>Pseudomonadati</taxon>
        <taxon>Pseudomonadota</taxon>
        <taxon>Gammaproteobacteria</taxon>
        <taxon>Cellvibrionales</taxon>
        <taxon>Halieaceae</taxon>
        <taxon>Halioglobus</taxon>
    </lineage>
</organism>
<dbReference type="SUPFAM" id="SSF53335">
    <property type="entry name" value="S-adenosyl-L-methionine-dependent methyltransferases"/>
    <property type="match status" value="1"/>
</dbReference>
<dbReference type="EMBL" id="PKUR01000006">
    <property type="protein sequence ID" value="PLW84663.1"/>
    <property type="molecule type" value="Genomic_DNA"/>
</dbReference>
<comment type="catalytic activity">
    <reaction evidence="4 5">
        <text>L-glutaminyl-[peptide chain release factor] + S-adenosyl-L-methionine = N(5)-methyl-L-glutaminyl-[peptide chain release factor] + S-adenosyl-L-homocysteine + H(+)</text>
        <dbReference type="Rhea" id="RHEA:42896"/>
        <dbReference type="Rhea" id="RHEA-COMP:10271"/>
        <dbReference type="Rhea" id="RHEA-COMP:10272"/>
        <dbReference type="ChEBI" id="CHEBI:15378"/>
        <dbReference type="ChEBI" id="CHEBI:30011"/>
        <dbReference type="ChEBI" id="CHEBI:57856"/>
        <dbReference type="ChEBI" id="CHEBI:59789"/>
        <dbReference type="ChEBI" id="CHEBI:61891"/>
        <dbReference type="EC" id="2.1.1.297"/>
    </reaction>
</comment>
<dbReference type="InterPro" id="IPR040758">
    <property type="entry name" value="PrmC_N"/>
</dbReference>
<gene>
    <name evidence="5 8" type="primary">prmC</name>
    <name evidence="8" type="ORF">C0029_18150</name>
</gene>
<keyword evidence="2 5" id="KW-0808">Transferase</keyword>
<dbReference type="InterPro" id="IPR002052">
    <property type="entry name" value="DNA_methylase_N6_adenine_CS"/>
</dbReference>
<dbReference type="InterPro" id="IPR050320">
    <property type="entry name" value="N5-glutamine_MTase"/>
</dbReference>
<dbReference type="Gene3D" id="3.40.50.150">
    <property type="entry name" value="Vaccinia Virus protein VP39"/>
    <property type="match status" value="1"/>
</dbReference>
<dbReference type="Pfam" id="PF17827">
    <property type="entry name" value="PrmC_N"/>
    <property type="match status" value="1"/>
</dbReference>
<dbReference type="GO" id="GO:0003676">
    <property type="term" value="F:nucleic acid binding"/>
    <property type="evidence" value="ECO:0007669"/>
    <property type="project" value="InterPro"/>
</dbReference>
<dbReference type="InterPro" id="IPR019874">
    <property type="entry name" value="RF_methyltr_PrmC"/>
</dbReference>
<evidence type="ECO:0000259" key="6">
    <source>
        <dbReference type="Pfam" id="PF05175"/>
    </source>
</evidence>
<dbReference type="Pfam" id="PF05175">
    <property type="entry name" value="MTS"/>
    <property type="match status" value="1"/>
</dbReference>
<feature type="binding site" evidence="5">
    <location>
        <position position="139"/>
    </location>
    <ligand>
        <name>S-adenosyl-L-methionine</name>
        <dbReference type="ChEBI" id="CHEBI:59789"/>
    </ligand>
</feature>
<name>A0AAP8SM46_9GAMM</name>
<dbReference type="AlphaFoldDB" id="A0AAP8SM46"/>
<evidence type="ECO:0000259" key="7">
    <source>
        <dbReference type="Pfam" id="PF17827"/>
    </source>
</evidence>
<dbReference type="PANTHER" id="PTHR18895:SF74">
    <property type="entry name" value="MTRF1L RELEASE FACTOR GLUTAMINE METHYLTRANSFERASE"/>
    <property type="match status" value="1"/>
</dbReference>
<proteinExistence type="inferred from homology"/>
<evidence type="ECO:0000256" key="5">
    <source>
        <dbReference type="HAMAP-Rule" id="MF_02126"/>
    </source>
</evidence>
<dbReference type="PROSITE" id="PS00092">
    <property type="entry name" value="N6_MTASE"/>
    <property type="match status" value="1"/>
</dbReference>
<keyword evidence="3 5" id="KW-0949">S-adenosyl-L-methionine</keyword>
<dbReference type="Proteomes" id="UP000235162">
    <property type="component" value="Unassembled WGS sequence"/>
</dbReference>
<protein>
    <recommendedName>
        <fullName evidence="5">Release factor glutamine methyltransferase</fullName>
        <shortName evidence="5">RF MTase</shortName>
        <ecNumber evidence="5">2.1.1.297</ecNumber>
    </recommendedName>
    <alternativeName>
        <fullName evidence="5">N5-glutamine methyltransferase PrmC</fullName>
    </alternativeName>
    <alternativeName>
        <fullName evidence="5">Protein-(glutamine-N5) MTase PrmC</fullName>
    </alternativeName>
    <alternativeName>
        <fullName evidence="5">Protein-glutamine N-methyltransferase PrmC</fullName>
    </alternativeName>
</protein>
<comment type="similarity">
    <text evidence="5">Belongs to the protein N5-glutamine methyltransferase family. PrmC subfamily.</text>
</comment>
<dbReference type="InterPro" id="IPR004556">
    <property type="entry name" value="HemK-like"/>
</dbReference>
<evidence type="ECO:0000256" key="2">
    <source>
        <dbReference type="ARBA" id="ARBA00022679"/>
    </source>
</evidence>
<dbReference type="NCBIfam" id="TIGR00536">
    <property type="entry name" value="hemK_fam"/>
    <property type="match status" value="1"/>
</dbReference>
<dbReference type="GO" id="GO:0102559">
    <property type="term" value="F:peptide chain release factor N(5)-glutamine methyltransferase activity"/>
    <property type="evidence" value="ECO:0007669"/>
    <property type="project" value="UniProtKB-EC"/>
</dbReference>
<feature type="binding site" evidence="5">
    <location>
        <begin position="116"/>
        <end position="120"/>
    </location>
    <ligand>
        <name>S-adenosyl-L-methionine</name>
        <dbReference type="ChEBI" id="CHEBI:59789"/>
    </ligand>
</feature>
<reference evidence="8 9" key="1">
    <citation type="submission" date="2018-01" db="EMBL/GenBank/DDBJ databases">
        <title>The draft genome sequence of Halioglobus japonicus S1-36.</title>
        <authorList>
            <person name="Du Z.-J."/>
            <person name="Shi M.-J."/>
        </authorList>
    </citation>
    <scope>NUCLEOTIDE SEQUENCE [LARGE SCALE GENOMIC DNA]</scope>
    <source>
        <strain evidence="8 9">S1-36</strain>
    </source>
</reference>
<dbReference type="CDD" id="cd02440">
    <property type="entry name" value="AdoMet_MTases"/>
    <property type="match status" value="1"/>
</dbReference>
<dbReference type="HAMAP" id="MF_02126">
    <property type="entry name" value="RF_methyltr_PrmC"/>
    <property type="match status" value="1"/>
</dbReference>
<dbReference type="PANTHER" id="PTHR18895">
    <property type="entry name" value="HEMK METHYLTRANSFERASE"/>
    <property type="match status" value="1"/>
</dbReference>
<evidence type="ECO:0000256" key="1">
    <source>
        <dbReference type="ARBA" id="ARBA00022603"/>
    </source>
</evidence>
<keyword evidence="1 5" id="KW-0489">Methyltransferase</keyword>
<feature type="domain" description="Methyltransferase small" evidence="6">
    <location>
        <begin position="109"/>
        <end position="187"/>
    </location>
</feature>
<comment type="function">
    <text evidence="5">Methylates the class 1 translation termination release factors RF1/PrfA and RF2/PrfB on the glutamine residue of the universally conserved GGQ motif.</text>
</comment>
<dbReference type="FunFam" id="3.40.50.150:FF:000053">
    <property type="entry name" value="Release factor glutamine methyltransferase"/>
    <property type="match status" value="1"/>
</dbReference>
<evidence type="ECO:0000313" key="8">
    <source>
        <dbReference type="EMBL" id="PLW84663.1"/>
    </source>
</evidence>
<dbReference type="RefSeq" id="WP_102106468.1">
    <property type="nucleotide sequence ID" value="NZ_BMYL01000008.1"/>
</dbReference>
<feature type="domain" description="Release factor glutamine methyltransferase N-terminal" evidence="7">
    <location>
        <begin position="17"/>
        <end position="72"/>
    </location>
</feature>
<dbReference type="GO" id="GO:0032259">
    <property type="term" value="P:methylation"/>
    <property type="evidence" value="ECO:0007669"/>
    <property type="project" value="UniProtKB-KW"/>
</dbReference>
<feature type="binding site" evidence="5">
    <location>
        <position position="167"/>
    </location>
    <ligand>
        <name>S-adenosyl-L-methionine</name>
        <dbReference type="ChEBI" id="CHEBI:59789"/>
    </ligand>
</feature>
<evidence type="ECO:0000256" key="4">
    <source>
        <dbReference type="ARBA" id="ARBA00048391"/>
    </source>
</evidence>
<comment type="caution">
    <text evidence="8">The sequence shown here is derived from an EMBL/GenBank/DDBJ whole genome shotgun (WGS) entry which is preliminary data.</text>
</comment>
<dbReference type="NCBIfam" id="TIGR03534">
    <property type="entry name" value="RF_mod_PrmC"/>
    <property type="match status" value="1"/>
</dbReference>
<sequence>MATVAELLQGVDDLPGDSPRRDLEVLLGHCLAKSRTWLYTWPEAAVEGETLAQFQALLARRKRGEPVAHLTGQREFWSLDLEVNPSTLIPRPDTETLVEWALELPLDEPVRALDLGTGTGAIALALAHSKPGWQITATDASTEAVALALRNARRCQLEQVVVLESDWFSALSGEHFDLIVSNPPYIAPGDPHLSQGDVRFEPDSALVAAAQGLADLAHLCANAGDYLTPGGWLLLEHGYDQAPAVRQLLTDNGFSAVMSRRDLGGHERISGGQLSVE</sequence>
<keyword evidence="9" id="KW-1185">Reference proteome</keyword>
<evidence type="ECO:0000313" key="9">
    <source>
        <dbReference type="Proteomes" id="UP000235162"/>
    </source>
</evidence>
<feature type="binding site" evidence="5">
    <location>
        <position position="182"/>
    </location>
    <ligand>
        <name>S-adenosyl-L-methionine</name>
        <dbReference type="ChEBI" id="CHEBI:59789"/>
    </ligand>
</feature>
<feature type="binding site" evidence="5">
    <location>
        <begin position="182"/>
        <end position="185"/>
    </location>
    <ligand>
        <name>substrate</name>
    </ligand>
</feature>
<accession>A0AAP8SM46</accession>
<dbReference type="InterPro" id="IPR029063">
    <property type="entry name" value="SAM-dependent_MTases_sf"/>
</dbReference>
<dbReference type="InterPro" id="IPR007848">
    <property type="entry name" value="Small_mtfrase_dom"/>
</dbReference>